<dbReference type="InterPro" id="IPR007992">
    <property type="entry name" value="CybS"/>
</dbReference>
<keyword evidence="7 10" id="KW-1133">Transmembrane helix</keyword>
<dbReference type="Proteomes" id="UP001497383">
    <property type="component" value="Chromosome 7"/>
</dbReference>
<accession>A0ABP0ZTC5</accession>
<gene>
    <name evidence="11" type="ORF">LODBEIA_P53730</name>
</gene>
<dbReference type="GeneID" id="92210569"/>
<feature type="transmembrane region" description="Helical" evidence="10">
    <location>
        <begin position="127"/>
        <end position="146"/>
    </location>
</feature>
<dbReference type="PANTHER" id="PTHR13337">
    <property type="entry name" value="SUCCINATE DEHYDROGENASE"/>
    <property type="match status" value="1"/>
</dbReference>
<dbReference type="Gene3D" id="1.20.1300.10">
    <property type="entry name" value="Fumarate reductase/succinate dehydrogenase, transmembrane subunit"/>
    <property type="match status" value="1"/>
</dbReference>
<evidence type="ECO:0000256" key="2">
    <source>
        <dbReference type="ARBA" id="ARBA00007294"/>
    </source>
</evidence>
<evidence type="ECO:0000256" key="5">
    <source>
        <dbReference type="ARBA" id="ARBA00022792"/>
    </source>
</evidence>
<name>A0ABP0ZTC5_9ASCO</name>
<sequence length="163" mass="18500">MFSLSRRAMRPLSSNCHMLPKRTLRLVPDLSKYKLIEQPPGFIVDTVNEAYKPPRPNAYEGAYHWTYDRLIAITMVPLVMTPFVAGVEFPVVDAVFSTLTLLHCHAGFKSCIIDYIPKRVYGVWYRMATRLLTFGTAVAMYGIYVLETSSNGLFDLVKSIWAA</sequence>
<keyword evidence="4 10" id="KW-0812">Transmembrane</keyword>
<dbReference type="InterPro" id="IPR034804">
    <property type="entry name" value="SQR/QFR_C/D"/>
</dbReference>
<keyword evidence="5 10" id="KW-0999">Mitochondrion inner membrane</keyword>
<dbReference type="RefSeq" id="XP_066832311.1">
    <property type="nucleotide sequence ID" value="XM_066975698.1"/>
</dbReference>
<comment type="caution">
    <text evidence="10">Lacks conserved residue(s) required for the propagation of feature annotation.</text>
</comment>
<dbReference type="PANTHER" id="PTHR13337:SF2">
    <property type="entry name" value="SUCCINATE DEHYDROGENASE [UBIQUINONE] CYTOCHROME B SMALL SUBUNIT, MITOCHONDRIAL"/>
    <property type="match status" value="1"/>
</dbReference>
<evidence type="ECO:0000256" key="9">
    <source>
        <dbReference type="ARBA" id="ARBA00023136"/>
    </source>
</evidence>
<proteinExistence type="inferred from homology"/>
<organism evidence="11 12">
    <name type="scientific">Lodderomyces beijingensis</name>
    <dbReference type="NCBI Taxonomy" id="1775926"/>
    <lineage>
        <taxon>Eukaryota</taxon>
        <taxon>Fungi</taxon>
        <taxon>Dikarya</taxon>
        <taxon>Ascomycota</taxon>
        <taxon>Saccharomycotina</taxon>
        <taxon>Pichiomycetes</taxon>
        <taxon>Debaryomycetaceae</taxon>
        <taxon>Candida/Lodderomyces clade</taxon>
        <taxon>Lodderomyces</taxon>
    </lineage>
</organism>
<keyword evidence="12" id="KW-1185">Reference proteome</keyword>
<keyword evidence="6 10" id="KW-0809">Transit peptide</keyword>
<evidence type="ECO:0000256" key="3">
    <source>
        <dbReference type="ARBA" id="ARBA00022448"/>
    </source>
</evidence>
<keyword evidence="9 10" id="KW-0472">Membrane</keyword>
<comment type="subcellular location">
    <subcellularLocation>
        <location evidence="1 10">Mitochondrion inner membrane</location>
        <topology evidence="1 10">Multi-pass membrane protein</topology>
    </subcellularLocation>
</comment>
<dbReference type="SUPFAM" id="SSF81343">
    <property type="entry name" value="Fumarate reductase respiratory complex transmembrane subunits"/>
    <property type="match status" value="1"/>
</dbReference>
<evidence type="ECO:0000256" key="6">
    <source>
        <dbReference type="ARBA" id="ARBA00022946"/>
    </source>
</evidence>
<evidence type="ECO:0000256" key="7">
    <source>
        <dbReference type="ARBA" id="ARBA00022989"/>
    </source>
</evidence>
<evidence type="ECO:0000256" key="1">
    <source>
        <dbReference type="ARBA" id="ARBA00004448"/>
    </source>
</evidence>
<reference evidence="11 12" key="1">
    <citation type="submission" date="2024-03" db="EMBL/GenBank/DDBJ databases">
        <authorList>
            <person name="Brejova B."/>
        </authorList>
    </citation>
    <scope>NUCLEOTIDE SEQUENCE [LARGE SCALE GENOMIC DNA]</scope>
    <source>
        <strain evidence="11 12">CBS 14171</strain>
    </source>
</reference>
<comment type="similarity">
    <text evidence="2 10">Belongs to the CybS family.</text>
</comment>
<keyword evidence="3" id="KW-0813">Transport</keyword>
<evidence type="ECO:0000313" key="12">
    <source>
        <dbReference type="Proteomes" id="UP001497383"/>
    </source>
</evidence>
<dbReference type="Pfam" id="PF05328">
    <property type="entry name" value="CybS"/>
    <property type="match status" value="1"/>
</dbReference>
<dbReference type="EMBL" id="OZ022411">
    <property type="protein sequence ID" value="CAK9441505.1"/>
    <property type="molecule type" value="Genomic_DNA"/>
</dbReference>
<dbReference type="CDD" id="cd03496">
    <property type="entry name" value="SQR_TypeC_CybS"/>
    <property type="match status" value="1"/>
</dbReference>
<evidence type="ECO:0000256" key="4">
    <source>
        <dbReference type="ARBA" id="ARBA00022692"/>
    </source>
</evidence>
<evidence type="ECO:0000256" key="10">
    <source>
        <dbReference type="RuleBase" id="RU364031"/>
    </source>
</evidence>
<evidence type="ECO:0000313" key="11">
    <source>
        <dbReference type="EMBL" id="CAK9441505.1"/>
    </source>
</evidence>
<protein>
    <recommendedName>
        <fullName evidence="10">Succinate dehydrogenase [ubiquinone] cytochrome b small subunit</fullName>
    </recommendedName>
</protein>
<evidence type="ECO:0000256" key="8">
    <source>
        <dbReference type="ARBA" id="ARBA00023128"/>
    </source>
</evidence>
<keyword evidence="8 10" id="KW-0496">Mitochondrion</keyword>